<protein>
    <submittedName>
        <fullName evidence="1">Uncharacterized protein</fullName>
    </submittedName>
</protein>
<proteinExistence type="predicted"/>
<keyword evidence="2" id="KW-1185">Reference proteome</keyword>
<dbReference type="EMBL" id="JABSTU010000010">
    <property type="protein sequence ID" value="KAH8019796.1"/>
    <property type="molecule type" value="Genomic_DNA"/>
</dbReference>
<dbReference type="PANTHER" id="PTHR15678:SF6">
    <property type="entry name" value="BRIDGE-LIKE LIPID TRANSFER PROTEIN FAMILY MEMBER 2"/>
    <property type="match status" value="1"/>
</dbReference>
<dbReference type="Pfam" id="PF10344">
    <property type="entry name" value="Hobbit"/>
    <property type="match status" value="1"/>
</dbReference>
<dbReference type="AlphaFoldDB" id="A0A9J6DCA3"/>
<evidence type="ECO:0000313" key="1">
    <source>
        <dbReference type="EMBL" id="KAH8019796.1"/>
    </source>
</evidence>
<dbReference type="VEuPathDB" id="VectorBase:LOC119181763"/>
<evidence type="ECO:0000313" key="2">
    <source>
        <dbReference type="Proteomes" id="UP000821866"/>
    </source>
</evidence>
<comment type="caution">
    <text evidence="1">The sequence shown here is derived from an EMBL/GenBank/DDBJ whole genome shotgun (WGS) entry which is preliminary data.</text>
</comment>
<name>A0A9J6DCA3_RHIMP</name>
<dbReference type="Proteomes" id="UP000821866">
    <property type="component" value="Chromosome 8"/>
</dbReference>
<sequence length="137" mass="15828">MLRQLESSGPKTVYTEDVKRVAEEKQLHGVAACQADDVLHKNWSVELVNSQPDEEGEEPWGREQAVDAFTLTHHDLEVCSNPLQYAMVLDFVNNLLLYVEPQRREANKRLPHMRFRLQLSAGEDHRTPILQLLDQVR</sequence>
<dbReference type="InterPro" id="IPR045167">
    <property type="entry name" value="Hobbit"/>
</dbReference>
<gene>
    <name evidence="1" type="ORF">HPB51_022219</name>
</gene>
<dbReference type="PANTHER" id="PTHR15678">
    <property type="entry name" value="ANTIGEN MLAA-22-RELATED"/>
    <property type="match status" value="1"/>
</dbReference>
<reference evidence="1" key="2">
    <citation type="submission" date="2021-09" db="EMBL/GenBank/DDBJ databases">
        <authorList>
            <person name="Jia N."/>
            <person name="Wang J."/>
            <person name="Shi W."/>
            <person name="Du L."/>
            <person name="Sun Y."/>
            <person name="Zhan W."/>
            <person name="Jiang J."/>
            <person name="Wang Q."/>
            <person name="Zhang B."/>
            <person name="Ji P."/>
            <person name="Sakyi L.B."/>
            <person name="Cui X."/>
            <person name="Yuan T."/>
            <person name="Jiang B."/>
            <person name="Yang W."/>
            <person name="Lam T.T.-Y."/>
            <person name="Chang Q."/>
            <person name="Ding S."/>
            <person name="Wang X."/>
            <person name="Zhu J."/>
            <person name="Ruan X."/>
            <person name="Zhao L."/>
            <person name="Wei J."/>
            <person name="Que T."/>
            <person name="Du C."/>
            <person name="Cheng J."/>
            <person name="Dai P."/>
            <person name="Han X."/>
            <person name="Huang E."/>
            <person name="Gao Y."/>
            <person name="Liu J."/>
            <person name="Shao H."/>
            <person name="Ye R."/>
            <person name="Li L."/>
            <person name="Wei W."/>
            <person name="Wang X."/>
            <person name="Wang C."/>
            <person name="Huo Q."/>
            <person name="Li W."/>
            <person name="Guo W."/>
            <person name="Chen H."/>
            <person name="Chen S."/>
            <person name="Zhou L."/>
            <person name="Zhou L."/>
            <person name="Ni X."/>
            <person name="Tian J."/>
            <person name="Zhou Y."/>
            <person name="Sheng Y."/>
            <person name="Liu T."/>
            <person name="Pan Y."/>
            <person name="Xia L."/>
            <person name="Li J."/>
            <person name="Zhao F."/>
            <person name="Cao W."/>
        </authorList>
    </citation>
    <scope>NUCLEOTIDE SEQUENCE</scope>
    <source>
        <strain evidence="1">Rmic-2018</strain>
        <tissue evidence="1">Larvae</tissue>
    </source>
</reference>
<reference evidence="1" key="1">
    <citation type="journal article" date="2020" name="Cell">
        <title>Large-Scale Comparative Analyses of Tick Genomes Elucidate Their Genetic Diversity and Vector Capacities.</title>
        <authorList>
            <consortium name="Tick Genome and Microbiome Consortium (TIGMIC)"/>
            <person name="Jia N."/>
            <person name="Wang J."/>
            <person name="Shi W."/>
            <person name="Du L."/>
            <person name="Sun Y."/>
            <person name="Zhan W."/>
            <person name="Jiang J.F."/>
            <person name="Wang Q."/>
            <person name="Zhang B."/>
            <person name="Ji P."/>
            <person name="Bell-Sakyi L."/>
            <person name="Cui X.M."/>
            <person name="Yuan T.T."/>
            <person name="Jiang B.G."/>
            <person name="Yang W.F."/>
            <person name="Lam T.T."/>
            <person name="Chang Q.C."/>
            <person name="Ding S.J."/>
            <person name="Wang X.J."/>
            <person name="Zhu J.G."/>
            <person name="Ruan X.D."/>
            <person name="Zhao L."/>
            <person name="Wei J.T."/>
            <person name="Ye R.Z."/>
            <person name="Que T.C."/>
            <person name="Du C.H."/>
            <person name="Zhou Y.H."/>
            <person name="Cheng J.X."/>
            <person name="Dai P.F."/>
            <person name="Guo W.B."/>
            <person name="Han X.H."/>
            <person name="Huang E.J."/>
            <person name="Li L.F."/>
            <person name="Wei W."/>
            <person name="Gao Y.C."/>
            <person name="Liu J.Z."/>
            <person name="Shao H.Z."/>
            <person name="Wang X."/>
            <person name="Wang C.C."/>
            <person name="Yang T.C."/>
            <person name="Huo Q.B."/>
            <person name="Li W."/>
            <person name="Chen H.Y."/>
            <person name="Chen S.E."/>
            <person name="Zhou L.G."/>
            <person name="Ni X.B."/>
            <person name="Tian J.H."/>
            <person name="Sheng Y."/>
            <person name="Liu T."/>
            <person name="Pan Y.S."/>
            <person name="Xia L.Y."/>
            <person name="Li J."/>
            <person name="Zhao F."/>
            <person name="Cao W.C."/>
        </authorList>
    </citation>
    <scope>NUCLEOTIDE SEQUENCE</scope>
    <source>
        <strain evidence="1">Rmic-2018</strain>
    </source>
</reference>
<organism evidence="1 2">
    <name type="scientific">Rhipicephalus microplus</name>
    <name type="common">Cattle tick</name>
    <name type="synonym">Boophilus microplus</name>
    <dbReference type="NCBI Taxonomy" id="6941"/>
    <lineage>
        <taxon>Eukaryota</taxon>
        <taxon>Metazoa</taxon>
        <taxon>Ecdysozoa</taxon>
        <taxon>Arthropoda</taxon>
        <taxon>Chelicerata</taxon>
        <taxon>Arachnida</taxon>
        <taxon>Acari</taxon>
        <taxon>Parasitiformes</taxon>
        <taxon>Ixodida</taxon>
        <taxon>Ixodoidea</taxon>
        <taxon>Ixodidae</taxon>
        <taxon>Rhipicephalinae</taxon>
        <taxon>Rhipicephalus</taxon>
        <taxon>Boophilus</taxon>
    </lineage>
</organism>
<accession>A0A9J6DCA3</accession>